<comment type="caution">
    <text evidence="2">The sequence shown here is derived from an EMBL/GenBank/DDBJ whole genome shotgun (WGS) entry which is preliminary data.</text>
</comment>
<dbReference type="GO" id="GO:0008168">
    <property type="term" value="F:methyltransferase activity"/>
    <property type="evidence" value="ECO:0007669"/>
    <property type="project" value="UniProtKB-KW"/>
</dbReference>
<keyword evidence="2" id="KW-0489">Methyltransferase</keyword>
<keyword evidence="3" id="KW-1185">Reference proteome</keyword>
<sequence length="154" mass="17242">MGKAKIGEASKPAESLVRPSRHTISASPVNLSMRTSCDAADANRNQNIHFFFNVLMFFVISNYVFLAKVCCLRLKWIGFCWPLLLAMWRTISLAAPARGPWAATSPTPSLEYWSKFRAFRETERGITIESVAKNLLGSVSLWGLCRLYVSACYA</sequence>
<keyword evidence="1" id="KW-1133">Transmembrane helix</keyword>
<keyword evidence="1" id="KW-0812">Transmembrane</keyword>
<name>A0A5A7PG30_STRAF</name>
<protein>
    <submittedName>
        <fullName evidence="2">Histone-arginine methyltransferase CARMER</fullName>
    </submittedName>
</protein>
<accession>A0A5A7PG30</accession>
<gene>
    <name evidence="2" type="ORF">STAS_07679</name>
</gene>
<evidence type="ECO:0000313" key="3">
    <source>
        <dbReference type="Proteomes" id="UP000325081"/>
    </source>
</evidence>
<keyword evidence="2" id="KW-0808">Transferase</keyword>
<organism evidence="2 3">
    <name type="scientific">Striga asiatica</name>
    <name type="common">Asiatic witchweed</name>
    <name type="synonym">Buchnera asiatica</name>
    <dbReference type="NCBI Taxonomy" id="4170"/>
    <lineage>
        <taxon>Eukaryota</taxon>
        <taxon>Viridiplantae</taxon>
        <taxon>Streptophyta</taxon>
        <taxon>Embryophyta</taxon>
        <taxon>Tracheophyta</taxon>
        <taxon>Spermatophyta</taxon>
        <taxon>Magnoliopsida</taxon>
        <taxon>eudicotyledons</taxon>
        <taxon>Gunneridae</taxon>
        <taxon>Pentapetalae</taxon>
        <taxon>asterids</taxon>
        <taxon>lamiids</taxon>
        <taxon>Lamiales</taxon>
        <taxon>Orobanchaceae</taxon>
        <taxon>Buchnereae</taxon>
        <taxon>Striga</taxon>
    </lineage>
</organism>
<keyword evidence="1" id="KW-0472">Membrane</keyword>
<dbReference type="AlphaFoldDB" id="A0A5A7PG30"/>
<proteinExistence type="predicted"/>
<evidence type="ECO:0000256" key="1">
    <source>
        <dbReference type="SAM" id="Phobius"/>
    </source>
</evidence>
<feature type="transmembrane region" description="Helical" evidence="1">
    <location>
        <begin position="48"/>
        <end position="66"/>
    </location>
</feature>
<reference evidence="3" key="1">
    <citation type="journal article" date="2019" name="Curr. Biol.">
        <title>Genome Sequence of Striga asiatica Provides Insight into the Evolution of Plant Parasitism.</title>
        <authorList>
            <person name="Yoshida S."/>
            <person name="Kim S."/>
            <person name="Wafula E.K."/>
            <person name="Tanskanen J."/>
            <person name="Kim Y.M."/>
            <person name="Honaas L."/>
            <person name="Yang Z."/>
            <person name="Spallek T."/>
            <person name="Conn C.E."/>
            <person name="Ichihashi Y."/>
            <person name="Cheong K."/>
            <person name="Cui S."/>
            <person name="Der J.P."/>
            <person name="Gundlach H."/>
            <person name="Jiao Y."/>
            <person name="Hori C."/>
            <person name="Ishida J.K."/>
            <person name="Kasahara H."/>
            <person name="Kiba T."/>
            <person name="Kim M.S."/>
            <person name="Koo N."/>
            <person name="Laohavisit A."/>
            <person name="Lee Y.H."/>
            <person name="Lumba S."/>
            <person name="McCourt P."/>
            <person name="Mortimer J.C."/>
            <person name="Mutuku J.M."/>
            <person name="Nomura T."/>
            <person name="Sasaki-Sekimoto Y."/>
            <person name="Seto Y."/>
            <person name="Wang Y."/>
            <person name="Wakatake T."/>
            <person name="Sakakibara H."/>
            <person name="Demura T."/>
            <person name="Yamaguchi S."/>
            <person name="Yoneyama K."/>
            <person name="Manabe R.I."/>
            <person name="Nelson D.C."/>
            <person name="Schulman A.H."/>
            <person name="Timko M.P."/>
            <person name="dePamphilis C.W."/>
            <person name="Choi D."/>
            <person name="Shirasu K."/>
        </authorList>
    </citation>
    <scope>NUCLEOTIDE SEQUENCE [LARGE SCALE GENOMIC DNA]</scope>
    <source>
        <strain evidence="3">cv. UVA1</strain>
    </source>
</reference>
<evidence type="ECO:0000313" key="2">
    <source>
        <dbReference type="EMBL" id="GER31652.1"/>
    </source>
</evidence>
<dbReference type="EMBL" id="BKCP01004505">
    <property type="protein sequence ID" value="GER31652.1"/>
    <property type="molecule type" value="Genomic_DNA"/>
</dbReference>
<dbReference type="GO" id="GO:0032259">
    <property type="term" value="P:methylation"/>
    <property type="evidence" value="ECO:0007669"/>
    <property type="project" value="UniProtKB-KW"/>
</dbReference>
<dbReference type="Proteomes" id="UP000325081">
    <property type="component" value="Unassembled WGS sequence"/>
</dbReference>